<dbReference type="VEuPathDB" id="FungiDB:VP01_3013g2"/>
<accession>A0A0L6V208</accession>
<name>A0A0L6V208_9BASI</name>
<gene>
    <name evidence="1" type="ORF">VP01_3013g2</name>
</gene>
<comment type="caution">
    <text evidence="1">The sequence shown here is derived from an EMBL/GenBank/DDBJ whole genome shotgun (WGS) entry which is preliminary data.</text>
</comment>
<evidence type="ECO:0000313" key="1">
    <source>
        <dbReference type="EMBL" id="KNZ54190.1"/>
    </source>
</evidence>
<evidence type="ECO:0000313" key="2">
    <source>
        <dbReference type="Proteomes" id="UP000037035"/>
    </source>
</evidence>
<sequence length="172" mass="19386">MPSKLHLESPAPEVPQPINQAPILDIKTECFKYLEEENHGSKNNFDSLKQLLQNTSIVNTGTRNKSSKPNNPQLKILEENLSHQLNCYDLALFLMRHEKSTEPVPDPPTSHQQNVLKVFLNCATHLLAIMLAHGFNNRKLYQSKTPKSLKRTICSLNWPPRSLASQGPLSGI</sequence>
<keyword evidence="2" id="KW-1185">Reference proteome</keyword>
<organism evidence="1 2">
    <name type="scientific">Puccinia sorghi</name>
    <dbReference type="NCBI Taxonomy" id="27349"/>
    <lineage>
        <taxon>Eukaryota</taxon>
        <taxon>Fungi</taxon>
        <taxon>Dikarya</taxon>
        <taxon>Basidiomycota</taxon>
        <taxon>Pucciniomycotina</taxon>
        <taxon>Pucciniomycetes</taxon>
        <taxon>Pucciniales</taxon>
        <taxon>Pucciniaceae</taxon>
        <taxon>Puccinia</taxon>
    </lineage>
</organism>
<dbReference type="AlphaFoldDB" id="A0A0L6V208"/>
<dbReference type="Proteomes" id="UP000037035">
    <property type="component" value="Unassembled WGS sequence"/>
</dbReference>
<protein>
    <submittedName>
        <fullName evidence="1">Uncharacterized protein</fullName>
    </submittedName>
</protein>
<dbReference type="EMBL" id="LAVV01007962">
    <property type="protein sequence ID" value="KNZ54190.1"/>
    <property type="molecule type" value="Genomic_DNA"/>
</dbReference>
<proteinExistence type="predicted"/>
<reference evidence="1 2" key="1">
    <citation type="submission" date="2015-08" db="EMBL/GenBank/DDBJ databases">
        <title>Next Generation Sequencing and Analysis of the Genome of Puccinia sorghi L Schw, the Causal Agent of Maize Common Rust.</title>
        <authorList>
            <person name="Rochi L."/>
            <person name="Burguener G."/>
            <person name="Darino M."/>
            <person name="Turjanski A."/>
            <person name="Kreff E."/>
            <person name="Dieguez M.J."/>
            <person name="Sacco F."/>
        </authorList>
    </citation>
    <scope>NUCLEOTIDE SEQUENCE [LARGE SCALE GENOMIC DNA]</scope>
    <source>
        <strain evidence="1 2">RO10H11247</strain>
    </source>
</reference>